<dbReference type="AlphaFoldDB" id="A0A147ENP2"/>
<name>A0A147ENP2_9MICO</name>
<feature type="non-terminal residue" evidence="1">
    <location>
        <position position="1"/>
    </location>
</feature>
<keyword evidence="2" id="KW-1185">Reference proteome</keyword>
<sequence length="79" mass="8195">VSRRSPASAAAECVAPLDAPHETVAVWQNADGAEFAAVAGGNTRNEGWEGITLVALDSLETRRLAVAGYPQAIVAYARS</sequence>
<comment type="caution">
    <text evidence="1">The sequence shown here is derived from an EMBL/GenBank/DDBJ whole genome shotgun (WGS) entry which is preliminary data.</text>
</comment>
<dbReference type="PATRIC" id="fig|1079994.3.peg.1522"/>
<dbReference type="EMBL" id="LDRK01000033">
    <property type="protein sequence ID" value="KTR85982.1"/>
    <property type="molecule type" value="Genomic_DNA"/>
</dbReference>
<reference evidence="1 2" key="1">
    <citation type="journal article" date="2016" name="Front. Microbiol.">
        <title>Genomic Resource of Rice Seed Associated Bacteria.</title>
        <authorList>
            <person name="Midha S."/>
            <person name="Bansal K."/>
            <person name="Sharma S."/>
            <person name="Kumar N."/>
            <person name="Patil P.P."/>
            <person name="Chaudhry V."/>
            <person name="Patil P.B."/>
        </authorList>
    </citation>
    <scope>NUCLEOTIDE SEQUENCE [LARGE SCALE GENOMIC DNA]</scope>
    <source>
        <strain evidence="1 2">NS354</strain>
    </source>
</reference>
<evidence type="ECO:0000313" key="2">
    <source>
        <dbReference type="Proteomes" id="UP000070810"/>
    </source>
</evidence>
<proteinExistence type="predicted"/>
<accession>A0A147ENP2</accession>
<gene>
    <name evidence="1" type="ORF">NS354_07005</name>
</gene>
<dbReference type="Proteomes" id="UP000070810">
    <property type="component" value="Unassembled WGS sequence"/>
</dbReference>
<organism evidence="1 2">
    <name type="scientific">Leucobacter chromiiresistens</name>
    <dbReference type="NCBI Taxonomy" id="1079994"/>
    <lineage>
        <taxon>Bacteria</taxon>
        <taxon>Bacillati</taxon>
        <taxon>Actinomycetota</taxon>
        <taxon>Actinomycetes</taxon>
        <taxon>Micrococcales</taxon>
        <taxon>Microbacteriaceae</taxon>
        <taxon>Leucobacter</taxon>
    </lineage>
</organism>
<protein>
    <submittedName>
        <fullName evidence="1">Uncharacterized protein</fullName>
    </submittedName>
</protein>
<evidence type="ECO:0000313" key="1">
    <source>
        <dbReference type="EMBL" id="KTR85982.1"/>
    </source>
</evidence>